<reference evidence="1" key="1">
    <citation type="submission" date="2023-01" db="EMBL/GenBank/DDBJ databases">
        <authorList>
            <person name="Van Ghelder C."/>
            <person name="Rancurel C."/>
        </authorList>
    </citation>
    <scope>NUCLEOTIDE SEQUENCE</scope>
    <source>
        <strain evidence="1">CNCM I-4278</strain>
    </source>
</reference>
<sequence>MVLARLLQARNLSTGAGGDALARTNANPLFTAPVAVAKVPVKGTAPKIAPKMLPMFLSGVTSSFGSG</sequence>
<dbReference type="EMBL" id="CAOQHR010000007">
    <property type="protein sequence ID" value="CAI6337944.1"/>
    <property type="molecule type" value="Genomic_DNA"/>
</dbReference>
<name>A0A9W4ULL7_9PLEO</name>
<dbReference type="Proteomes" id="UP001152607">
    <property type="component" value="Unassembled WGS sequence"/>
</dbReference>
<proteinExistence type="predicted"/>
<organism evidence="1 2">
    <name type="scientific">Periconia digitata</name>
    <dbReference type="NCBI Taxonomy" id="1303443"/>
    <lineage>
        <taxon>Eukaryota</taxon>
        <taxon>Fungi</taxon>
        <taxon>Dikarya</taxon>
        <taxon>Ascomycota</taxon>
        <taxon>Pezizomycotina</taxon>
        <taxon>Dothideomycetes</taxon>
        <taxon>Pleosporomycetidae</taxon>
        <taxon>Pleosporales</taxon>
        <taxon>Massarineae</taxon>
        <taxon>Periconiaceae</taxon>
        <taxon>Periconia</taxon>
    </lineage>
</organism>
<accession>A0A9W4ULL7</accession>
<gene>
    <name evidence="1" type="ORF">PDIGIT_LOCUS11063</name>
</gene>
<dbReference type="AlphaFoldDB" id="A0A9W4ULL7"/>
<evidence type="ECO:0000313" key="1">
    <source>
        <dbReference type="EMBL" id="CAI6337944.1"/>
    </source>
</evidence>
<comment type="caution">
    <text evidence="1">The sequence shown here is derived from an EMBL/GenBank/DDBJ whole genome shotgun (WGS) entry which is preliminary data.</text>
</comment>
<keyword evidence="2" id="KW-1185">Reference proteome</keyword>
<protein>
    <submittedName>
        <fullName evidence="1">Uncharacterized protein</fullName>
    </submittedName>
</protein>
<evidence type="ECO:0000313" key="2">
    <source>
        <dbReference type="Proteomes" id="UP001152607"/>
    </source>
</evidence>